<protein>
    <recommendedName>
        <fullName evidence="4">tRNA-splicing endonuclease subunit Sen2</fullName>
        <ecNumber evidence="4">4.6.1.16</ecNumber>
    </recommendedName>
</protein>
<dbReference type="Proteomes" id="UP000664521">
    <property type="component" value="Unassembled WGS sequence"/>
</dbReference>
<dbReference type="PANTHER" id="PTHR21227:SF0">
    <property type="entry name" value="TRNA-SPLICING ENDONUCLEASE SUBUNIT SEN2"/>
    <property type="match status" value="1"/>
</dbReference>
<dbReference type="EC" id="4.6.1.16" evidence="4"/>
<dbReference type="OrthoDB" id="10249562at2759"/>
<dbReference type="PANTHER" id="PTHR21227">
    <property type="entry name" value="TRNA-SPLICING ENDONUCLEASE SUBUNIT SEN2"/>
    <property type="match status" value="1"/>
</dbReference>
<dbReference type="InterPro" id="IPR036167">
    <property type="entry name" value="tRNA_intron_Endo_cat-like_sf"/>
</dbReference>
<evidence type="ECO:0000259" key="7">
    <source>
        <dbReference type="Pfam" id="PF01974"/>
    </source>
</evidence>
<gene>
    <name evidence="8" type="ORF">HETSPECPRED_002976</name>
</gene>
<feature type="compositionally biased region" description="Basic and acidic residues" evidence="6">
    <location>
        <begin position="191"/>
        <end position="203"/>
    </location>
</feature>
<comment type="function">
    <text evidence="4">Constitutes one of the two catalytic subunit of the tRNA-splicing endonuclease complex, a complex responsible for identification and cleavage of the splice sites in pre-tRNA. It cleaves pre-tRNA at the 5'- and 3'-splice sites to release the intron. The products are an intron and two tRNA half-molecules bearing 2',3'-cyclic phosphate and 5'-OH termini. There are no conserved sequences at the splice sites, but the intron is invariably located at the same site in the gene, placing the splice sites an invariant distance from the constant structural features of the tRNA body.</text>
</comment>
<dbReference type="FunFam" id="3.40.1350.10:FF:000007">
    <property type="entry name" value="tRNA-splicing endonuclease subunit Sen2"/>
    <property type="match status" value="1"/>
</dbReference>
<dbReference type="CDD" id="cd22363">
    <property type="entry name" value="tRNA-intron_lyase_C"/>
    <property type="match status" value="1"/>
</dbReference>
<evidence type="ECO:0000256" key="4">
    <source>
        <dbReference type="PIRNR" id="PIRNR011789"/>
    </source>
</evidence>
<dbReference type="InterPro" id="IPR006677">
    <property type="entry name" value="tRNA_intron_Endonuc_cat-like"/>
</dbReference>
<dbReference type="InterPro" id="IPR016589">
    <property type="entry name" value="tRNA_splic_SEN2"/>
</dbReference>
<feature type="domain" description="tRNA intron endonuclease catalytic" evidence="7">
    <location>
        <begin position="302"/>
        <end position="393"/>
    </location>
</feature>
<comment type="similarity">
    <text evidence="1 4">Belongs to the tRNA-intron endonuclease family.</text>
</comment>
<dbReference type="InterPro" id="IPR011856">
    <property type="entry name" value="tRNA_endonuc-like_dom_sf"/>
</dbReference>
<feature type="region of interest" description="Disordered" evidence="6">
    <location>
        <begin position="401"/>
        <end position="421"/>
    </location>
</feature>
<feature type="region of interest" description="Disordered" evidence="6">
    <location>
        <begin position="142"/>
        <end position="237"/>
    </location>
</feature>
<keyword evidence="3 4" id="KW-0456">Lyase</keyword>
<proteinExistence type="inferred from homology"/>
<organism evidence="8 9">
    <name type="scientific">Heterodermia speciosa</name>
    <dbReference type="NCBI Taxonomy" id="116794"/>
    <lineage>
        <taxon>Eukaryota</taxon>
        <taxon>Fungi</taxon>
        <taxon>Dikarya</taxon>
        <taxon>Ascomycota</taxon>
        <taxon>Pezizomycotina</taxon>
        <taxon>Lecanoromycetes</taxon>
        <taxon>OSLEUM clade</taxon>
        <taxon>Lecanoromycetidae</taxon>
        <taxon>Caliciales</taxon>
        <taxon>Physciaceae</taxon>
        <taxon>Heterodermia</taxon>
    </lineage>
</organism>
<dbReference type="Pfam" id="PF01974">
    <property type="entry name" value="tRNA_int_endo"/>
    <property type="match status" value="1"/>
</dbReference>
<dbReference type="GO" id="GO:0000213">
    <property type="term" value="F:tRNA-intron lyase activity"/>
    <property type="evidence" value="ECO:0007669"/>
    <property type="project" value="UniProtKB-UniRule"/>
</dbReference>
<dbReference type="EMBL" id="CAJPDS010000018">
    <property type="protein sequence ID" value="CAF9916665.1"/>
    <property type="molecule type" value="Genomic_DNA"/>
</dbReference>
<feature type="compositionally biased region" description="Basic and acidic residues" evidence="6">
    <location>
        <begin position="148"/>
        <end position="178"/>
    </location>
</feature>
<evidence type="ECO:0000256" key="3">
    <source>
        <dbReference type="ARBA" id="ARBA00023239"/>
    </source>
</evidence>
<reference evidence="8" key="1">
    <citation type="submission" date="2021-03" db="EMBL/GenBank/DDBJ databases">
        <authorList>
            <person name="Tagirdzhanova G."/>
        </authorList>
    </citation>
    <scope>NUCLEOTIDE SEQUENCE</scope>
</reference>
<dbReference type="GO" id="GO:0000379">
    <property type="term" value="P:tRNA-type intron splice site recognition and cleavage"/>
    <property type="evidence" value="ECO:0007669"/>
    <property type="project" value="TreeGrafter"/>
</dbReference>
<evidence type="ECO:0000313" key="9">
    <source>
        <dbReference type="Proteomes" id="UP000664521"/>
    </source>
</evidence>
<dbReference type="PIRSF" id="PIRSF011789">
    <property type="entry name" value="tRNA_splic_SEN2"/>
    <property type="match status" value="1"/>
</dbReference>
<accession>A0A8H3F3T7</accession>
<keyword evidence="9" id="KW-1185">Reference proteome</keyword>
<feature type="active site" evidence="5">
    <location>
        <position position="386"/>
    </location>
</feature>
<dbReference type="InterPro" id="IPR006676">
    <property type="entry name" value="tRNA_splic"/>
</dbReference>
<dbReference type="Gene3D" id="3.40.1350.10">
    <property type="match status" value="1"/>
</dbReference>
<feature type="active site" evidence="5">
    <location>
        <position position="340"/>
    </location>
</feature>
<dbReference type="GO" id="GO:0000214">
    <property type="term" value="C:tRNA-intron endonuclease complex"/>
    <property type="evidence" value="ECO:0007669"/>
    <property type="project" value="UniProtKB-UniRule"/>
</dbReference>
<dbReference type="AlphaFoldDB" id="A0A8H3F3T7"/>
<evidence type="ECO:0000256" key="6">
    <source>
        <dbReference type="SAM" id="MobiDB-lite"/>
    </source>
</evidence>
<evidence type="ECO:0000256" key="2">
    <source>
        <dbReference type="ARBA" id="ARBA00022694"/>
    </source>
</evidence>
<evidence type="ECO:0000256" key="1">
    <source>
        <dbReference type="ARBA" id="ARBA00008078"/>
    </source>
</evidence>
<name>A0A8H3F3T7_9LECA</name>
<comment type="caution">
    <text evidence="8">The sequence shown here is derived from an EMBL/GenBank/DDBJ whole genome shotgun (WGS) entry which is preliminary data.</text>
</comment>
<evidence type="ECO:0000313" key="8">
    <source>
        <dbReference type="EMBL" id="CAF9916665.1"/>
    </source>
</evidence>
<dbReference type="SUPFAM" id="SSF53032">
    <property type="entry name" value="tRNA-intron endonuclease catalytic domain-like"/>
    <property type="match status" value="1"/>
</dbReference>
<dbReference type="GO" id="GO:0003676">
    <property type="term" value="F:nucleic acid binding"/>
    <property type="evidence" value="ECO:0007669"/>
    <property type="project" value="InterPro"/>
</dbReference>
<sequence>MIIAAWWPDLRSWPWSNKSAHQAEKPINGRPPRAPRPNYNKIHAQPLPVNAYPLPPFIAHNPLSWLHIAAVYIRENLSPPPSHPEPHYRALWLASTGTIHVTDEQTIRALWEKGFFGKGSLSRSEPTWLEREKRKLGVSAADTSEQWTRQRREERRQFKNERAKKEREAIEERLRQETGDAANGTAVVRSENQREISIVHEEQTTISSSTPPVNGPPNQPSSSHLPNPPPQHLPLPLTIPNREHLQLSPEETFFLVYALDALTIHLTPTSPPLPLSTLLNLLCTHSTFPPTPTPTIPPSNPFLISYTVYHHFRSLGWVVRPGIKFGVDYLLYQRGPAFAHAQFSIVVVPSYRHAYWRGRQEAEVGRKGKSWWWVHAVNRVQSQVLKNLVLVFVEVPPPVGAGEGERDGQGGGDGQQGQGEEIKDITSLLKRYKIRELVLKRWTPNRSRD</sequence>
<dbReference type="GO" id="GO:0005737">
    <property type="term" value="C:cytoplasm"/>
    <property type="evidence" value="ECO:0007669"/>
    <property type="project" value="TreeGrafter"/>
</dbReference>
<keyword evidence="2 4" id="KW-0819">tRNA processing</keyword>
<feature type="active site" evidence="5">
    <location>
        <position position="332"/>
    </location>
</feature>
<evidence type="ECO:0000256" key="5">
    <source>
        <dbReference type="PIRSR" id="PIRSR011789-1"/>
    </source>
</evidence>